<dbReference type="InterPro" id="IPR051333">
    <property type="entry name" value="CLIP_Serine_Protease"/>
</dbReference>
<reference evidence="3" key="1">
    <citation type="submission" date="2020-09" db="EMBL/GenBank/DDBJ databases">
        <authorList>
            <person name="Kikuchi T."/>
        </authorList>
    </citation>
    <scope>NUCLEOTIDE SEQUENCE</scope>
    <source>
        <strain evidence="3">Ka4C1</strain>
    </source>
</reference>
<dbReference type="Proteomes" id="UP000582659">
    <property type="component" value="Unassembled WGS sequence"/>
</dbReference>
<dbReference type="AlphaFoldDB" id="A0A7I8X5S2"/>
<dbReference type="PROSITE" id="PS50240">
    <property type="entry name" value="TRYPSIN_DOM"/>
    <property type="match status" value="1"/>
</dbReference>
<gene>
    <name evidence="3" type="ORF">BXYJ_LOCUS11562</name>
</gene>
<organism evidence="3 4">
    <name type="scientific">Bursaphelenchus xylophilus</name>
    <name type="common">Pinewood nematode worm</name>
    <name type="synonym">Aphelenchoides xylophilus</name>
    <dbReference type="NCBI Taxonomy" id="6326"/>
    <lineage>
        <taxon>Eukaryota</taxon>
        <taxon>Metazoa</taxon>
        <taxon>Ecdysozoa</taxon>
        <taxon>Nematoda</taxon>
        <taxon>Chromadorea</taxon>
        <taxon>Rhabditida</taxon>
        <taxon>Tylenchina</taxon>
        <taxon>Tylenchomorpha</taxon>
        <taxon>Aphelenchoidea</taxon>
        <taxon>Aphelenchoididae</taxon>
        <taxon>Bursaphelenchus</taxon>
    </lineage>
</organism>
<sequence>MVKVILSLLLLLLGINAKNYFARIPEEAKTRRINESLSRELAIKCGRSTGNKVKDNQGRLYPWAVSITLRNKNTLGGAIISPYHIITAAHGFLRFDVDHPGPCLVTSYKNESEVLIKKVAFGDDCIRSAVTRLSSKNLCGISKIQTAKIRMVAIDHGFAMGLCQEGHDWAIIELEEPIEFDNYTSPICLPFPGQPVQPVVTAISWGRTSIYYESDPLIREIPMQSDPSCSAPWSDQMPTKVMDYLCAKSLDPGNWNSKRTCHGDSGSGLQQVDSHGLYTLVGVTSFGSVGCPPNELARFTRISNYLEDICELTGVCYTV</sequence>
<feature type="domain" description="Peptidase S1" evidence="2">
    <location>
        <begin position="43"/>
        <end position="314"/>
    </location>
</feature>
<dbReference type="OrthoDB" id="6380398at2759"/>
<dbReference type="GO" id="GO:0006508">
    <property type="term" value="P:proteolysis"/>
    <property type="evidence" value="ECO:0007669"/>
    <property type="project" value="InterPro"/>
</dbReference>
<dbReference type="GO" id="GO:0004252">
    <property type="term" value="F:serine-type endopeptidase activity"/>
    <property type="evidence" value="ECO:0007669"/>
    <property type="project" value="InterPro"/>
</dbReference>
<evidence type="ECO:0000256" key="1">
    <source>
        <dbReference type="SAM" id="SignalP"/>
    </source>
</evidence>
<evidence type="ECO:0000313" key="4">
    <source>
        <dbReference type="Proteomes" id="UP000659654"/>
    </source>
</evidence>
<dbReference type="PANTHER" id="PTHR24260">
    <property type="match status" value="1"/>
</dbReference>
<dbReference type="EMBL" id="CAJFDI010000005">
    <property type="protein sequence ID" value="CAD5231466.1"/>
    <property type="molecule type" value="Genomic_DNA"/>
</dbReference>
<dbReference type="SUPFAM" id="SSF50494">
    <property type="entry name" value="Trypsin-like serine proteases"/>
    <property type="match status" value="1"/>
</dbReference>
<dbReference type="SMR" id="A0A7I8X5S2"/>
<feature type="signal peptide" evidence="1">
    <location>
        <begin position="1"/>
        <end position="17"/>
    </location>
</feature>
<dbReference type="InterPro" id="IPR043504">
    <property type="entry name" value="Peptidase_S1_PA_chymotrypsin"/>
</dbReference>
<dbReference type="InterPro" id="IPR009003">
    <property type="entry name" value="Peptidase_S1_PA"/>
</dbReference>
<accession>A0A7I8X5S2</accession>
<dbReference type="InterPro" id="IPR001254">
    <property type="entry name" value="Trypsin_dom"/>
</dbReference>
<evidence type="ECO:0000313" key="3">
    <source>
        <dbReference type="EMBL" id="CAD5231466.1"/>
    </source>
</evidence>
<dbReference type="Proteomes" id="UP000659654">
    <property type="component" value="Unassembled WGS sequence"/>
</dbReference>
<dbReference type="Gene3D" id="2.40.10.10">
    <property type="entry name" value="Trypsin-like serine proteases"/>
    <property type="match status" value="1"/>
</dbReference>
<comment type="caution">
    <text evidence="3">The sequence shown here is derived from an EMBL/GenBank/DDBJ whole genome shotgun (WGS) entry which is preliminary data.</text>
</comment>
<feature type="chain" id="PRO_5035384994" evidence="1">
    <location>
        <begin position="18"/>
        <end position="319"/>
    </location>
</feature>
<proteinExistence type="predicted"/>
<name>A0A7I8X5S2_BURXY</name>
<dbReference type="InterPro" id="IPR001314">
    <property type="entry name" value="Peptidase_S1A"/>
</dbReference>
<dbReference type="EMBL" id="CAJFCV020000005">
    <property type="protein sequence ID" value="CAG9122654.1"/>
    <property type="molecule type" value="Genomic_DNA"/>
</dbReference>
<evidence type="ECO:0000259" key="2">
    <source>
        <dbReference type="PROSITE" id="PS50240"/>
    </source>
</evidence>
<keyword evidence="1" id="KW-0732">Signal</keyword>
<dbReference type="Pfam" id="PF00089">
    <property type="entry name" value="Trypsin"/>
    <property type="match status" value="1"/>
</dbReference>
<dbReference type="PANTHER" id="PTHR24260:SF106">
    <property type="entry name" value="PEPTIDASE S1 DOMAIN-CONTAINING PROTEIN"/>
    <property type="match status" value="1"/>
</dbReference>
<protein>
    <submittedName>
        <fullName evidence="3">(pine wood nematode) hypothetical protein</fullName>
    </submittedName>
</protein>
<dbReference type="PRINTS" id="PR00722">
    <property type="entry name" value="CHYMOTRYPSIN"/>
</dbReference>
<dbReference type="SMART" id="SM00020">
    <property type="entry name" value="Tryp_SPc"/>
    <property type="match status" value="1"/>
</dbReference>
<keyword evidence="4" id="KW-1185">Reference proteome</keyword>